<dbReference type="Proteomes" id="UP000813444">
    <property type="component" value="Unassembled WGS sequence"/>
</dbReference>
<evidence type="ECO:0000313" key="1">
    <source>
        <dbReference type="EMBL" id="KAH7311562.1"/>
    </source>
</evidence>
<protein>
    <recommendedName>
        <fullName evidence="3">ABM domain-containing protein</fullName>
    </recommendedName>
</protein>
<sequence length="242" mass="26320">MSGGVTESAYASLNEAAANDILQPNTSAAQAAEFMLSQVLQQPGARHAQWAMTVENPRQMRIWAAWDSVQDHVNYQQTEVYAEVQQQLLAIFDLSAPFSVCHLEPSNTALFVTDAKTHPVVETLTMGFPEDIDSAAKAEVEAQFQRFADKALRLPGLCKSILTAWSVESNVPLPGLETGSGARNGTVYSVMTSWRSVDELEQNKELPAFKASIHLLKTLPGLVNLDAVHVVDVTSGLADKSH</sequence>
<dbReference type="OrthoDB" id="3830579at2759"/>
<reference evidence="1" key="1">
    <citation type="journal article" date="2021" name="Nat. Commun.">
        <title>Genetic determinants of endophytism in the Arabidopsis root mycobiome.</title>
        <authorList>
            <person name="Mesny F."/>
            <person name="Miyauchi S."/>
            <person name="Thiergart T."/>
            <person name="Pickel B."/>
            <person name="Atanasova L."/>
            <person name="Karlsson M."/>
            <person name="Huettel B."/>
            <person name="Barry K.W."/>
            <person name="Haridas S."/>
            <person name="Chen C."/>
            <person name="Bauer D."/>
            <person name="Andreopoulos W."/>
            <person name="Pangilinan J."/>
            <person name="LaButti K."/>
            <person name="Riley R."/>
            <person name="Lipzen A."/>
            <person name="Clum A."/>
            <person name="Drula E."/>
            <person name="Henrissat B."/>
            <person name="Kohler A."/>
            <person name="Grigoriev I.V."/>
            <person name="Martin F.M."/>
            <person name="Hacquard S."/>
        </authorList>
    </citation>
    <scope>NUCLEOTIDE SEQUENCE</scope>
    <source>
        <strain evidence="1">MPI-CAGE-CH-0235</strain>
    </source>
</reference>
<name>A0A8K0WPT1_9HYPO</name>
<dbReference type="SUPFAM" id="SSF54909">
    <property type="entry name" value="Dimeric alpha+beta barrel"/>
    <property type="match status" value="1"/>
</dbReference>
<organism evidence="1 2">
    <name type="scientific">Stachybotrys elegans</name>
    <dbReference type="NCBI Taxonomy" id="80388"/>
    <lineage>
        <taxon>Eukaryota</taxon>
        <taxon>Fungi</taxon>
        <taxon>Dikarya</taxon>
        <taxon>Ascomycota</taxon>
        <taxon>Pezizomycotina</taxon>
        <taxon>Sordariomycetes</taxon>
        <taxon>Hypocreomycetidae</taxon>
        <taxon>Hypocreales</taxon>
        <taxon>Stachybotryaceae</taxon>
        <taxon>Stachybotrys</taxon>
    </lineage>
</organism>
<accession>A0A8K0WPT1</accession>
<dbReference type="AlphaFoldDB" id="A0A8K0WPT1"/>
<proteinExistence type="predicted"/>
<dbReference type="Gene3D" id="3.30.70.100">
    <property type="match status" value="1"/>
</dbReference>
<evidence type="ECO:0008006" key="3">
    <source>
        <dbReference type="Google" id="ProtNLM"/>
    </source>
</evidence>
<gene>
    <name evidence="1" type="ORF">B0I35DRAFT_438336</name>
</gene>
<dbReference type="InterPro" id="IPR011008">
    <property type="entry name" value="Dimeric_a/b-barrel"/>
</dbReference>
<comment type="caution">
    <text evidence="1">The sequence shown here is derived from an EMBL/GenBank/DDBJ whole genome shotgun (WGS) entry which is preliminary data.</text>
</comment>
<evidence type="ECO:0000313" key="2">
    <source>
        <dbReference type="Proteomes" id="UP000813444"/>
    </source>
</evidence>
<keyword evidence="2" id="KW-1185">Reference proteome</keyword>
<dbReference type="EMBL" id="JAGPNK010000011">
    <property type="protein sequence ID" value="KAH7311562.1"/>
    <property type="molecule type" value="Genomic_DNA"/>
</dbReference>